<name>A0ABU9I435_9FLAO</name>
<evidence type="ECO:0000313" key="2">
    <source>
        <dbReference type="Proteomes" id="UP001393056"/>
    </source>
</evidence>
<proteinExistence type="predicted"/>
<protein>
    <submittedName>
        <fullName evidence="1">Uncharacterized protein</fullName>
    </submittedName>
</protein>
<organism evidence="1 2">
    <name type="scientific">Flavobacterium helocola</name>
    <dbReference type="NCBI Taxonomy" id="3139139"/>
    <lineage>
        <taxon>Bacteria</taxon>
        <taxon>Pseudomonadati</taxon>
        <taxon>Bacteroidota</taxon>
        <taxon>Flavobacteriia</taxon>
        <taxon>Flavobacteriales</taxon>
        <taxon>Flavobacteriaceae</taxon>
        <taxon>Flavobacterium</taxon>
    </lineage>
</organism>
<comment type="caution">
    <text evidence="1">The sequence shown here is derived from an EMBL/GenBank/DDBJ whole genome shotgun (WGS) entry which is preliminary data.</text>
</comment>
<dbReference type="Proteomes" id="UP001393056">
    <property type="component" value="Unassembled WGS sequence"/>
</dbReference>
<keyword evidence="2" id="KW-1185">Reference proteome</keyword>
<reference evidence="1 2" key="1">
    <citation type="submission" date="2024-04" db="EMBL/GenBank/DDBJ databases">
        <title>Flavobacterium sp. DGU41 16S ribosomal RNA gene Genome sequencing and assembly.</title>
        <authorList>
            <person name="Park S."/>
        </authorList>
    </citation>
    <scope>NUCLEOTIDE SEQUENCE [LARGE SCALE GENOMIC DNA]</scope>
    <source>
        <strain evidence="1 2">DGU41</strain>
    </source>
</reference>
<gene>
    <name evidence="1" type="ORF">AAEO58_03875</name>
</gene>
<evidence type="ECO:0000313" key="1">
    <source>
        <dbReference type="EMBL" id="MEL1247173.1"/>
    </source>
</evidence>
<accession>A0ABU9I435</accession>
<dbReference type="RefSeq" id="WP_341682069.1">
    <property type="nucleotide sequence ID" value="NZ_JBBYHT010000001.1"/>
</dbReference>
<dbReference type="EMBL" id="JBBYHT010000001">
    <property type="protein sequence ID" value="MEL1247173.1"/>
    <property type="molecule type" value="Genomic_DNA"/>
</dbReference>
<sequence>MTKVFSILFCFLAFYSYGQSSKLEIVTKNNDTLREYKLRREFSIENKLVLDVEEKLTVRDSKGDLKEFLPKDVKFFTFYRDGKLVRFDNIEDKVFGLLMYSNKLKLYKTIIPSYTPVNVYIIARPNNTRISYMEATGFSRLISNNVVLREISDCQITSNKIKNDELKIKGEKGVIQLIIDYELNCY</sequence>